<dbReference type="NCBIfam" id="NF001211">
    <property type="entry name" value="PRK00179.1"/>
    <property type="match status" value="1"/>
</dbReference>
<evidence type="ECO:0000256" key="4">
    <source>
        <dbReference type="ARBA" id="ARBA00018388"/>
    </source>
</evidence>
<organism evidence="11 12">
    <name type="scientific">Pichia inconspicua</name>
    <dbReference type="NCBI Taxonomy" id="52247"/>
    <lineage>
        <taxon>Eukaryota</taxon>
        <taxon>Fungi</taxon>
        <taxon>Dikarya</taxon>
        <taxon>Ascomycota</taxon>
        <taxon>Saccharomycotina</taxon>
        <taxon>Pichiomycetes</taxon>
        <taxon>Pichiales</taxon>
        <taxon>Pichiaceae</taxon>
        <taxon>Pichia</taxon>
    </lineage>
</organism>
<dbReference type="UniPathway" id="UPA00109">
    <property type="reaction ID" value="UER00181"/>
</dbReference>
<dbReference type="GO" id="GO:0097367">
    <property type="term" value="F:carbohydrate derivative binding"/>
    <property type="evidence" value="ECO:0007669"/>
    <property type="project" value="InterPro"/>
</dbReference>
<reference evidence="11 12" key="1">
    <citation type="journal article" date="2019" name="Front. Genet.">
        <title>Whole-Genome Sequencing of the Opportunistic Yeast Pathogen Candida inconspicua Uncovers Its Hybrid Origin.</title>
        <authorList>
            <person name="Mixao V."/>
            <person name="Hansen A.P."/>
            <person name="Saus E."/>
            <person name="Boekhout T."/>
            <person name="Lass-Florl C."/>
            <person name="Gabaldon T."/>
        </authorList>
    </citation>
    <scope>NUCLEOTIDE SEQUENCE [LARGE SCALE GENOMIC DNA]</scope>
    <source>
        <strain evidence="11 12">CBS 180</strain>
    </source>
</reference>
<evidence type="ECO:0000313" key="12">
    <source>
        <dbReference type="Proteomes" id="UP000307173"/>
    </source>
</evidence>
<comment type="pathway">
    <text evidence="1 10">Carbohydrate degradation; glycolysis; D-glyceraldehyde 3-phosphate and glycerone phosphate from D-glucose: step 2/4.</text>
</comment>
<dbReference type="FunFam" id="1.10.1390.10:FF:000001">
    <property type="entry name" value="Glucose-6-phosphate isomerase"/>
    <property type="match status" value="1"/>
</dbReference>
<dbReference type="FunFam" id="3.40.50.10490:FF:000004">
    <property type="entry name" value="Glucose-6-phosphate isomerase"/>
    <property type="match status" value="1"/>
</dbReference>
<dbReference type="AlphaFoldDB" id="A0A4T0X4K1"/>
<protein>
    <recommendedName>
        <fullName evidence="4 10">Glucose-6-phosphate isomerase</fullName>
        <ecNumber evidence="3 10">5.3.1.9</ecNumber>
    </recommendedName>
</protein>
<evidence type="ECO:0000256" key="8">
    <source>
        <dbReference type="ARBA" id="ARBA00024178"/>
    </source>
</evidence>
<evidence type="ECO:0000256" key="3">
    <source>
        <dbReference type="ARBA" id="ARBA00011952"/>
    </source>
</evidence>
<dbReference type="InterPro" id="IPR023096">
    <property type="entry name" value="G6P_Isomerase_C"/>
</dbReference>
<dbReference type="CDD" id="cd05016">
    <property type="entry name" value="SIS_PGI_2"/>
    <property type="match status" value="1"/>
</dbReference>
<dbReference type="Proteomes" id="UP000307173">
    <property type="component" value="Unassembled WGS sequence"/>
</dbReference>
<dbReference type="GO" id="GO:0048029">
    <property type="term" value="F:monosaccharide binding"/>
    <property type="evidence" value="ECO:0007669"/>
    <property type="project" value="TreeGrafter"/>
</dbReference>
<keyword evidence="7 10" id="KW-0413">Isomerase</keyword>
<dbReference type="HAMAP" id="MF_00473">
    <property type="entry name" value="G6P_isomerase"/>
    <property type="match status" value="1"/>
</dbReference>
<evidence type="ECO:0000256" key="6">
    <source>
        <dbReference type="ARBA" id="ARBA00023152"/>
    </source>
</evidence>
<dbReference type="PRINTS" id="PR00662">
    <property type="entry name" value="G6PISOMERASE"/>
</dbReference>
<dbReference type="EMBL" id="SELW01000222">
    <property type="protein sequence ID" value="TID29877.1"/>
    <property type="molecule type" value="Genomic_DNA"/>
</dbReference>
<dbReference type="InterPro" id="IPR035482">
    <property type="entry name" value="SIS_PGI_2"/>
</dbReference>
<comment type="caution">
    <text evidence="11">The sequence shown here is derived from an EMBL/GenBank/DDBJ whole genome shotgun (WGS) entry which is preliminary data.</text>
</comment>
<keyword evidence="6 10" id="KW-0324">Glycolysis</keyword>
<evidence type="ECO:0000256" key="5">
    <source>
        <dbReference type="ARBA" id="ARBA00022432"/>
    </source>
</evidence>
<dbReference type="Gene3D" id="3.40.50.10490">
    <property type="entry name" value="Glucose-6-phosphate isomerase like protein, domain 1"/>
    <property type="match status" value="2"/>
</dbReference>
<dbReference type="PANTHER" id="PTHR11469:SF1">
    <property type="entry name" value="GLUCOSE-6-PHOSPHATE ISOMERASE"/>
    <property type="match status" value="1"/>
</dbReference>
<dbReference type="Pfam" id="PF00342">
    <property type="entry name" value="PGI"/>
    <property type="match status" value="1"/>
</dbReference>
<accession>A0A4T0X4K1</accession>
<evidence type="ECO:0000256" key="2">
    <source>
        <dbReference type="ARBA" id="ARBA00006604"/>
    </source>
</evidence>
<proteinExistence type="inferred from homology"/>
<dbReference type="GO" id="GO:0051156">
    <property type="term" value="P:glucose 6-phosphate metabolic process"/>
    <property type="evidence" value="ECO:0007669"/>
    <property type="project" value="TreeGrafter"/>
</dbReference>
<keyword evidence="5 10" id="KW-0312">Gluconeogenesis</keyword>
<dbReference type="InterPro" id="IPR046348">
    <property type="entry name" value="SIS_dom_sf"/>
</dbReference>
<dbReference type="InterPro" id="IPR035476">
    <property type="entry name" value="SIS_PGI_1"/>
</dbReference>
<comment type="catalytic activity">
    <reaction evidence="9 10">
        <text>alpha-D-glucose 6-phosphate = beta-D-fructose 6-phosphate</text>
        <dbReference type="Rhea" id="RHEA:11816"/>
        <dbReference type="ChEBI" id="CHEBI:57634"/>
        <dbReference type="ChEBI" id="CHEBI:58225"/>
        <dbReference type="EC" id="5.3.1.9"/>
    </reaction>
</comment>
<evidence type="ECO:0000256" key="1">
    <source>
        <dbReference type="ARBA" id="ARBA00004926"/>
    </source>
</evidence>
<dbReference type="InterPro" id="IPR001672">
    <property type="entry name" value="G6P_Isomerase"/>
</dbReference>
<dbReference type="STRING" id="52247.A0A4T0X4K1"/>
<keyword evidence="12" id="KW-1185">Reference proteome</keyword>
<dbReference type="PROSITE" id="PS00765">
    <property type="entry name" value="P_GLUCOSE_ISOMERASE_1"/>
    <property type="match status" value="1"/>
</dbReference>
<dbReference type="EC" id="5.3.1.9" evidence="3 10"/>
<evidence type="ECO:0000256" key="10">
    <source>
        <dbReference type="RuleBase" id="RU000612"/>
    </source>
</evidence>
<dbReference type="OrthoDB" id="5831190at2759"/>
<comment type="similarity">
    <text evidence="2 10">Belongs to the GPI family.</text>
</comment>
<comment type="function">
    <text evidence="8">In the cytoplasm, catalyzes the conversion of glucose-6-phosphate to fructose-6-phosphate, the second step in glycolysis, and the reverse reaction during gluconeogenesis.</text>
</comment>
<dbReference type="PANTHER" id="PTHR11469">
    <property type="entry name" value="GLUCOSE-6-PHOSPHATE ISOMERASE"/>
    <property type="match status" value="1"/>
</dbReference>
<gene>
    <name evidence="11" type="ORF">CANINC_001515</name>
</gene>
<sequence length="546" mass="60915">MTSPTNYSAWQQLQSIYSSKGKSFSTRDAFKSDPERFSKFSHTFDNYDGSKILFDYSKNLIDEEILESLFALAKEAGVESLRNDMFAGKHINNTEDRAVFHVALRNRALKPMFVDGKDVSKEVDAVLQHMKEFSDAVRSGEWKGYTGKKIENVVNIGIGGSDLGPVMVTEALKPYGHESIKVHFVSNVDGTHIAETLKLCDPETTLFLIASKTFTTAETCANANTAKNWFLSHAKEHAHIAKHFAALSTNEPEVEKFGIDTKNMFGFENWVGGRYSVWSAIGLSVCIYIGFENFDAFLKGAEAVDQHFLNTPIEQNIPFIGGLLTVWYNNFHKAQTKLVAPFDQYMHRFPAYLQQLSMESNGKSVTKDSHFVNYETGVVLFGEPTTNAQHSFFQLVHQGTKLIPADFIIAAKSHNPIENNKHQNMLASNFFAQAESLMLGKSKDQVESEGTPAPLVPHKQFSGNRPTTSILAQKITPATLGALIAYYEHVTFVEGAIWGINSFDQWGVELGKVLAKVILNELETPEKVQTHDASTNGLINQFKDWA</sequence>
<name>A0A4T0X4K1_9ASCO</name>
<dbReference type="Gene3D" id="1.10.1390.10">
    <property type="match status" value="1"/>
</dbReference>
<dbReference type="GO" id="GO:0004347">
    <property type="term" value="F:glucose-6-phosphate isomerase activity"/>
    <property type="evidence" value="ECO:0007669"/>
    <property type="project" value="UniProtKB-EC"/>
</dbReference>
<dbReference type="CDD" id="cd05015">
    <property type="entry name" value="SIS_PGI_1"/>
    <property type="match status" value="1"/>
</dbReference>
<dbReference type="PROSITE" id="PS00174">
    <property type="entry name" value="P_GLUCOSE_ISOMERASE_2"/>
    <property type="match status" value="1"/>
</dbReference>
<dbReference type="GO" id="GO:0006094">
    <property type="term" value="P:gluconeogenesis"/>
    <property type="evidence" value="ECO:0007669"/>
    <property type="project" value="UniProtKB-KW"/>
</dbReference>
<dbReference type="SUPFAM" id="SSF53697">
    <property type="entry name" value="SIS domain"/>
    <property type="match status" value="1"/>
</dbReference>
<dbReference type="GO" id="GO:0006096">
    <property type="term" value="P:glycolytic process"/>
    <property type="evidence" value="ECO:0007669"/>
    <property type="project" value="UniProtKB-UniPathway"/>
</dbReference>
<dbReference type="PROSITE" id="PS51463">
    <property type="entry name" value="P_GLUCOSE_ISOMERASE_3"/>
    <property type="match status" value="1"/>
</dbReference>
<evidence type="ECO:0000256" key="9">
    <source>
        <dbReference type="ARBA" id="ARBA00029321"/>
    </source>
</evidence>
<dbReference type="InterPro" id="IPR018189">
    <property type="entry name" value="Phosphoglucose_isomerase_CS"/>
</dbReference>
<evidence type="ECO:0000256" key="7">
    <source>
        <dbReference type="ARBA" id="ARBA00023235"/>
    </source>
</evidence>
<evidence type="ECO:0000313" key="11">
    <source>
        <dbReference type="EMBL" id="TID29877.1"/>
    </source>
</evidence>
<dbReference type="GO" id="GO:0005829">
    <property type="term" value="C:cytosol"/>
    <property type="evidence" value="ECO:0007669"/>
    <property type="project" value="TreeGrafter"/>
</dbReference>